<proteinExistence type="predicted"/>
<evidence type="ECO:0000313" key="1">
    <source>
        <dbReference type="EMBL" id="JAE39130.1"/>
    </source>
</evidence>
<reference evidence="1" key="1">
    <citation type="submission" date="2014-09" db="EMBL/GenBank/DDBJ databases">
        <authorList>
            <person name="Magalhaes I.L.F."/>
            <person name="Oliveira U."/>
            <person name="Santos F.R."/>
            <person name="Vidigal T.H.D.A."/>
            <person name="Brescovit A.D."/>
            <person name="Santos A.J."/>
        </authorList>
    </citation>
    <scope>NUCLEOTIDE SEQUENCE</scope>
    <source>
        <tissue evidence="1">Shoot tissue taken approximately 20 cm above the soil surface</tissue>
    </source>
</reference>
<name>A0A0A9HPW2_ARUDO</name>
<dbReference type="EMBL" id="GBRH01158766">
    <property type="protein sequence ID" value="JAE39130.1"/>
    <property type="molecule type" value="Transcribed_RNA"/>
</dbReference>
<accession>A0A0A9HPW2</accession>
<sequence>MPHTARKIEEHKGPKYNSNETTQILGNMLLMEQHLANKCQICTEWLSIS</sequence>
<reference evidence="1" key="2">
    <citation type="journal article" date="2015" name="Data Brief">
        <title>Shoot transcriptome of the giant reed, Arundo donax.</title>
        <authorList>
            <person name="Barrero R.A."/>
            <person name="Guerrero F.D."/>
            <person name="Moolhuijzen P."/>
            <person name="Goolsby J.A."/>
            <person name="Tidwell J."/>
            <person name="Bellgard S.E."/>
            <person name="Bellgard M.I."/>
        </authorList>
    </citation>
    <scope>NUCLEOTIDE SEQUENCE</scope>
    <source>
        <tissue evidence="1">Shoot tissue taken approximately 20 cm above the soil surface</tissue>
    </source>
</reference>
<dbReference type="AlphaFoldDB" id="A0A0A9HPW2"/>
<protein>
    <submittedName>
        <fullName evidence="1">Uncharacterized protein</fullName>
    </submittedName>
</protein>
<organism evidence="1">
    <name type="scientific">Arundo donax</name>
    <name type="common">Giant reed</name>
    <name type="synonym">Donax arundinaceus</name>
    <dbReference type="NCBI Taxonomy" id="35708"/>
    <lineage>
        <taxon>Eukaryota</taxon>
        <taxon>Viridiplantae</taxon>
        <taxon>Streptophyta</taxon>
        <taxon>Embryophyta</taxon>
        <taxon>Tracheophyta</taxon>
        <taxon>Spermatophyta</taxon>
        <taxon>Magnoliopsida</taxon>
        <taxon>Liliopsida</taxon>
        <taxon>Poales</taxon>
        <taxon>Poaceae</taxon>
        <taxon>PACMAD clade</taxon>
        <taxon>Arundinoideae</taxon>
        <taxon>Arundineae</taxon>
        <taxon>Arundo</taxon>
    </lineage>
</organism>